<dbReference type="CDD" id="cd09205">
    <property type="entry name" value="PLDc_N_DEXD_b3"/>
    <property type="match status" value="1"/>
</dbReference>
<dbReference type="HOGENOM" id="CLU_005588_2_0_9"/>
<dbReference type="GO" id="GO:0003677">
    <property type="term" value="F:DNA binding"/>
    <property type="evidence" value="ECO:0007669"/>
    <property type="project" value="InterPro"/>
</dbReference>
<dbReference type="EMBL" id="CP006905">
    <property type="protein sequence ID" value="AIY82284.1"/>
    <property type="molecule type" value="Genomic_DNA"/>
</dbReference>
<name>A0A0A7FRQ6_9CLOT</name>
<dbReference type="AlphaFoldDB" id="A0A0A7FRQ6"/>
<dbReference type="GO" id="GO:0004386">
    <property type="term" value="F:helicase activity"/>
    <property type="evidence" value="ECO:0007669"/>
    <property type="project" value="UniProtKB-KW"/>
</dbReference>
<dbReference type="Proteomes" id="UP000030635">
    <property type="component" value="Chromosome"/>
</dbReference>
<dbReference type="Pfam" id="PF00271">
    <property type="entry name" value="Helicase_C"/>
    <property type="match status" value="1"/>
</dbReference>
<dbReference type="SUPFAM" id="SSF56024">
    <property type="entry name" value="Phospholipase D/nuclease"/>
    <property type="match status" value="1"/>
</dbReference>
<dbReference type="InterPro" id="IPR025202">
    <property type="entry name" value="PLD-like_dom"/>
</dbReference>
<dbReference type="SMART" id="SM00490">
    <property type="entry name" value="HELICc"/>
    <property type="match status" value="1"/>
</dbReference>
<organism evidence="3 4">
    <name type="scientific">Clostridium baratii str. Sullivan</name>
    <dbReference type="NCBI Taxonomy" id="1415775"/>
    <lineage>
        <taxon>Bacteria</taxon>
        <taxon>Bacillati</taxon>
        <taxon>Bacillota</taxon>
        <taxon>Clostridia</taxon>
        <taxon>Eubacteriales</taxon>
        <taxon>Clostridiaceae</taxon>
        <taxon>Clostridium</taxon>
    </lineage>
</organism>
<dbReference type="Pfam" id="PF13091">
    <property type="entry name" value="PLDc_2"/>
    <property type="match status" value="1"/>
</dbReference>
<feature type="domain" description="Helicase ATP-binding" evidence="1">
    <location>
        <begin position="229"/>
        <end position="379"/>
    </location>
</feature>
<dbReference type="InterPro" id="IPR014001">
    <property type="entry name" value="Helicase_ATP-bd"/>
</dbReference>
<dbReference type="STRING" id="1561.NPD11_798"/>
<dbReference type="SMART" id="SM00487">
    <property type="entry name" value="DEXDc"/>
    <property type="match status" value="1"/>
</dbReference>
<keyword evidence="4" id="KW-1185">Reference proteome</keyword>
<dbReference type="GO" id="GO:0005524">
    <property type="term" value="F:ATP binding"/>
    <property type="evidence" value="ECO:0007669"/>
    <property type="project" value="InterPro"/>
</dbReference>
<feature type="domain" description="Helicase C-terminal" evidence="2">
    <location>
        <begin position="434"/>
        <end position="592"/>
    </location>
</feature>
<dbReference type="InterPro" id="IPR006935">
    <property type="entry name" value="Helicase/UvrB_N"/>
</dbReference>
<keyword evidence="3" id="KW-0067">ATP-binding</keyword>
<dbReference type="KEGG" id="cbv:U729_2220"/>
<dbReference type="InterPro" id="IPR001650">
    <property type="entry name" value="Helicase_C-like"/>
</dbReference>
<reference evidence="3 4" key="1">
    <citation type="journal article" date="2015" name="Infect. Genet. Evol.">
        <title>Genomic sequences of six botulinum neurotoxin-producing strains representing three clostridial species illustrate the mobility and diversity of botulinum neurotoxin genes.</title>
        <authorList>
            <person name="Smith T.J."/>
            <person name="Hill K.K."/>
            <person name="Xie G."/>
            <person name="Foley B.T."/>
            <person name="Williamson C.H."/>
            <person name="Foster J.T."/>
            <person name="Johnson S.L."/>
            <person name="Chertkov O."/>
            <person name="Teshima H."/>
            <person name="Gibbons H.S."/>
            <person name="Johnsky L.A."/>
            <person name="Karavis M.A."/>
            <person name="Smith L.A."/>
        </authorList>
    </citation>
    <scope>NUCLEOTIDE SEQUENCE [LARGE SCALE GENOMIC DNA]</scope>
    <source>
        <strain evidence="3">Sullivan</strain>
    </source>
</reference>
<proteinExistence type="predicted"/>
<dbReference type="CDD" id="cd18032">
    <property type="entry name" value="DEXHc_RE_I_III_res"/>
    <property type="match status" value="1"/>
</dbReference>
<dbReference type="Pfam" id="PF04851">
    <property type="entry name" value="ResIII"/>
    <property type="match status" value="1"/>
</dbReference>
<dbReference type="CDD" id="cd18799">
    <property type="entry name" value="SF2_C_EcoAI-like"/>
    <property type="match status" value="1"/>
</dbReference>
<protein>
    <submittedName>
        <fullName evidence="3">DEAD/DEAH box helicase family protein</fullName>
    </submittedName>
</protein>
<dbReference type="InterPro" id="IPR027417">
    <property type="entry name" value="P-loop_NTPase"/>
</dbReference>
<dbReference type="PANTHER" id="PTHR47396">
    <property type="entry name" value="TYPE I RESTRICTION ENZYME ECOKI R PROTEIN"/>
    <property type="match status" value="1"/>
</dbReference>
<dbReference type="eggNOG" id="COG3886">
    <property type="taxonomic scope" value="Bacteria"/>
</dbReference>
<keyword evidence="3" id="KW-0347">Helicase</keyword>
<dbReference type="PROSITE" id="PS51194">
    <property type="entry name" value="HELICASE_CTER"/>
    <property type="match status" value="1"/>
</dbReference>
<dbReference type="SUPFAM" id="SSF52540">
    <property type="entry name" value="P-loop containing nucleoside triphosphate hydrolases"/>
    <property type="match status" value="1"/>
</dbReference>
<gene>
    <name evidence="3" type="ORF">U729_2220</name>
</gene>
<dbReference type="PANTHER" id="PTHR47396:SF1">
    <property type="entry name" value="ATP-DEPENDENT HELICASE IRC3-RELATED"/>
    <property type="match status" value="1"/>
</dbReference>
<dbReference type="Gene3D" id="3.40.50.300">
    <property type="entry name" value="P-loop containing nucleotide triphosphate hydrolases"/>
    <property type="match status" value="2"/>
</dbReference>
<sequence length="825" mass="96213">MAIKEDIKEIAISDISSKDIVRNRNCILGGDSDFLVHKLRESFKKAKKVDIIVAFLMESGVKLLKKDIEEAVKNNCQIRILTGNYLGITQPQALYLMKGILGDSANMAFYKEKNRSFHPKAYIFHYEGGDGEIFVGSSNISNSALTKGIEWNYRLEKSQNEDDFNYFSDSFKDLFLNESIMLNDEELRRYSKNYKKPKIHNIYSDEEEKVIEIFSPRGAQIEALYELNKLRKDGYEKGIVVAATGIGKTYLSAFDSKGFNKILFVAHRDEILKQAYDSYKNVRGDKSMGFFMSGAKECNKDIIFASVQTLGKEDYLKEEYFKKDYFDYIVIDEFHHSVSNNYQRIINYFKPKFLLGITATPERMDNKDVFAVCDYNVAYEIRLPEAINRGDLCPFRYYGVFDETVDYTKIPQYKGKYKGEELEKALMLDKRANLILKHYSKFNSLRALGFCSSKNHAEYMAKYFNDNGVKACAVYSDSNSENSLDRKEAIEKLTKGELNIVFSVDMFNEGVDIKFIDMVIFLRPTESPTVFLQQLGRGLRKAKGKDYVNVLDFIGNFKKAGMIPKLLGGTRVSKARNGENPNSLEYPEDCLVDFDFRLVDFYKDIYKRETNFKDRLKEEFESIKEDIGHTPSREEFIKNIDNDFYLEIRKKDRKSNPLKDYLTYLKEINEMSCEEEKLLDTVAYDFINYIETTEMSKTYKMPILLAFYNKGDFKLRINEDDIYKSMKEFYENPSNGQDLLASKSTKDYKNWDKSKYIKKAKEMPLKALMNTGSEFFKMDEDEFILTDKLKDFINNEYFKKNVLDAINMRVIEFYKNRNYKFQGGK</sequence>
<evidence type="ECO:0000313" key="4">
    <source>
        <dbReference type="Proteomes" id="UP000030635"/>
    </source>
</evidence>
<evidence type="ECO:0000313" key="3">
    <source>
        <dbReference type="EMBL" id="AIY82284.1"/>
    </source>
</evidence>
<evidence type="ECO:0000259" key="1">
    <source>
        <dbReference type="PROSITE" id="PS51192"/>
    </source>
</evidence>
<dbReference type="InterPro" id="IPR050742">
    <property type="entry name" value="Helicase_Restrict-Modif_Enz"/>
</dbReference>
<dbReference type="GO" id="GO:0016787">
    <property type="term" value="F:hydrolase activity"/>
    <property type="evidence" value="ECO:0007669"/>
    <property type="project" value="InterPro"/>
</dbReference>
<dbReference type="GO" id="GO:0005829">
    <property type="term" value="C:cytosol"/>
    <property type="evidence" value="ECO:0007669"/>
    <property type="project" value="TreeGrafter"/>
</dbReference>
<evidence type="ECO:0000259" key="2">
    <source>
        <dbReference type="PROSITE" id="PS51194"/>
    </source>
</evidence>
<accession>A0A0A7FRQ6</accession>
<keyword evidence="3" id="KW-0378">Hydrolase</keyword>
<keyword evidence="3" id="KW-0547">Nucleotide-binding</keyword>
<dbReference type="PROSITE" id="PS51192">
    <property type="entry name" value="HELICASE_ATP_BIND_1"/>
    <property type="match status" value="1"/>
</dbReference>
<dbReference type="Gene3D" id="3.30.870.10">
    <property type="entry name" value="Endonuclease Chain A"/>
    <property type="match status" value="1"/>
</dbReference>
<dbReference type="eggNOG" id="COG1061">
    <property type="taxonomic scope" value="Bacteria"/>
</dbReference>